<accession>A0A420EG69</accession>
<gene>
    <name evidence="2" type="ORF">DBZ36_04365</name>
</gene>
<dbReference type="EMBL" id="RAQO01000004">
    <property type="protein sequence ID" value="RKF19702.1"/>
    <property type="molecule type" value="Genomic_DNA"/>
</dbReference>
<comment type="caution">
    <text evidence="2">The sequence shown here is derived from an EMBL/GenBank/DDBJ whole genome shotgun (WGS) entry which is preliminary data.</text>
</comment>
<name>A0A420EG69_9ALTE</name>
<dbReference type="AlphaFoldDB" id="A0A420EG69"/>
<organism evidence="2 3">
    <name type="scientific">Alginatibacterium sediminis</name>
    <dbReference type="NCBI Taxonomy" id="2164068"/>
    <lineage>
        <taxon>Bacteria</taxon>
        <taxon>Pseudomonadati</taxon>
        <taxon>Pseudomonadota</taxon>
        <taxon>Gammaproteobacteria</taxon>
        <taxon>Alteromonadales</taxon>
        <taxon>Alteromonadaceae</taxon>
        <taxon>Alginatibacterium</taxon>
    </lineage>
</organism>
<evidence type="ECO:0000256" key="1">
    <source>
        <dbReference type="SAM" id="SignalP"/>
    </source>
</evidence>
<feature type="signal peptide" evidence="1">
    <location>
        <begin position="1"/>
        <end position="27"/>
    </location>
</feature>
<evidence type="ECO:0000313" key="3">
    <source>
        <dbReference type="Proteomes" id="UP000286482"/>
    </source>
</evidence>
<sequence length="231" mass="26130">MYRLRLMQTWIVALALLLAFGIPATSAQSTINISNFEQDSLDSWQTREFSGFTKYETTTIDGIPALSASASASASGLVKAVNIDLFETPYLNWSWRIEQALLNLVESEKDGDDFAARIYLICEDRWFKWNTIAINYVWSSQPQNLKPWGNPFAPKNAKMLAIRHQQSPNQRWVYEKRNVYQDLILAFGDKGSDSANEKAYRYINAVAIMTDTDNSKGVAKALYGDISFTAN</sequence>
<feature type="chain" id="PRO_5019444908" evidence="1">
    <location>
        <begin position="28"/>
        <end position="231"/>
    </location>
</feature>
<dbReference type="InterPro" id="IPR021409">
    <property type="entry name" value="DUF3047"/>
</dbReference>
<evidence type="ECO:0000313" key="2">
    <source>
        <dbReference type="EMBL" id="RKF19702.1"/>
    </source>
</evidence>
<protein>
    <submittedName>
        <fullName evidence="2">DUF3047 domain-containing protein</fullName>
    </submittedName>
</protein>
<keyword evidence="3" id="KW-1185">Reference proteome</keyword>
<dbReference type="Proteomes" id="UP000286482">
    <property type="component" value="Unassembled WGS sequence"/>
</dbReference>
<keyword evidence="1" id="KW-0732">Signal</keyword>
<proteinExistence type="predicted"/>
<reference evidence="2 3" key="1">
    <citation type="submission" date="2018-09" db="EMBL/GenBank/DDBJ databases">
        <authorList>
            <person name="Wang Z."/>
        </authorList>
    </citation>
    <scope>NUCLEOTIDE SEQUENCE [LARGE SCALE GENOMIC DNA]</scope>
    <source>
        <strain evidence="2 3">ALS 81</strain>
    </source>
</reference>
<dbReference type="Pfam" id="PF11249">
    <property type="entry name" value="DUF3047"/>
    <property type="match status" value="1"/>
</dbReference>